<feature type="transmembrane region" description="Helical" evidence="1">
    <location>
        <begin position="50"/>
        <end position="69"/>
    </location>
</feature>
<dbReference type="PROSITE" id="PS51257">
    <property type="entry name" value="PROKAR_LIPOPROTEIN"/>
    <property type="match status" value="1"/>
</dbReference>
<proteinExistence type="predicted"/>
<protein>
    <recommendedName>
        <fullName evidence="4">Lipoprotein</fullName>
    </recommendedName>
</protein>
<keyword evidence="3" id="KW-1185">Reference proteome</keyword>
<keyword evidence="1" id="KW-0812">Transmembrane</keyword>
<sequence>MKRIRRVLVSLGATLLGVVFLASCNSKGSFETEYDGKTYSGSLYQYDYSYYSGFFLYYLVSDSNIYSLGSSTYEGVKKLTISETNFIRIDANTWQNENKFLTLINDGQELMYANGTYGVTIYTKVDHIKYK</sequence>
<name>A0A397S291_9MOLU</name>
<dbReference type="Proteomes" id="UP000266506">
    <property type="component" value="Unassembled WGS sequence"/>
</dbReference>
<evidence type="ECO:0000256" key="1">
    <source>
        <dbReference type="SAM" id="Phobius"/>
    </source>
</evidence>
<keyword evidence="1" id="KW-1133">Transmembrane helix</keyword>
<keyword evidence="1" id="KW-0472">Membrane</keyword>
<organism evidence="2 3">
    <name type="scientific">Anaeroplasma bactoclasticum</name>
    <dbReference type="NCBI Taxonomy" id="2088"/>
    <lineage>
        <taxon>Bacteria</taxon>
        <taxon>Bacillati</taxon>
        <taxon>Mycoplasmatota</taxon>
        <taxon>Mollicutes</taxon>
        <taxon>Anaeroplasmatales</taxon>
        <taxon>Anaeroplasmataceae</taxon>
        <taxon>Anaeroplasma</taxon>
    </lineage>
</organism>
<evidence type="ECO:0000313" key="2">
    <source>
        <dbReference type="EMBL" id="RIA78505.1"/>
    </source>
</evidence>
<accession>A0A397S291</accession>
<evidence type="ECO:0008006" key="4">
    <source>
        <dbReference type="Google" id="ProtNLM"/>
    </source>
</evidence>
<dbReference type="EMBL" id="QXEV01000001">
    <property type="protein sequence ID" value="RIA78505.1"/>
    <property type="molecule type" value="Genomic_DNA"/>
</dbReference>
<dbReference type="AlphaFoldDB" id="A0A397S291"/>
<comment type="caution">
    <text evidence="2">The sequence shown here is derived from an EMBL/GenBank/DDBJ whole genome shotgun (WGS) entry which is preliminary data.</text>
</comment>
<gene>
    <name evidence="2" type="ORF">EI71_00066</name>
</gene>
<dbReference type="InParanoid" id="A0A397S291"/>
<dbReference type="RefSeq" id="WP_119015249.1">
    <property type="nucleotide sequence ID" value="NZ_QXEV01000001.1"/>
</dbReference>
<evidence type="ECO:0000313" key="3">
    <source>
        <dbReference type="Proteomes" id="UP000266506"/>
    </source>
</evidence>
<reference evidence="2 3" key="1">
    <citation type="submission" date="2018-08" db="EMBL/GenBank/DDBJ databases">
        <title>Genomic Encyclopedia of Archaeal and Bacterial Type Strains, Phase II (KMG-II): from individual species to whole genera.</title>
        <authorList>
            <person name="Goeker M."/>
        </authorList>
    </citation>
    <scope>NUCLEOTIDE SEQUENCE [LARGE SCALE GENOMIC DNA]</scope>
    <source>
        <strain evidence="2 3">ATCC 27112</strain>
    </source>
</reference>